<protein>
    <submittedName>
        <fullName evidence="4">GNAT family N-acetyltransferase</fullName>
    </submittedName>
</protein>
<feature type="domain" description="N-acetyltransferase" evidence="3">
    <location>
        <begin position="5"/>
        <end position="157"/>
    </location>
</feature>
<dbReference type="CDD" id="cd04301">
    <property type="entry name" value="NAT_SF"/>
    <property type="match status" value="1"/>
</dbReference>
<dbReference type="Pfam" id="PF00583">
    <property type="entry name" value="Acetyltransf_1"/>
    <property type="match status" value="1"/>
</dbReference>
<dbReference type="Gene3D" id="3.40.630.30">
    <property type="match status" value="1"/>
</dbReference>
<sequence>MSMDIEVRSIRQADLPHLLRLCRRHAEYEAAIWFENNQIERWSEALFSTSPDLFGWVAEANGRVCGFMTVTVDYATWNAAHFSHMDCLYIEDEYRGYGIGRRFFDCLDAFCRERNIGHVQWQTPPDNQLGIGFYQRMGATNKPKLRFFHTVSPREEA</sequence>
<evidence type="ECO:0000259" key="3">
    <source>
        <dbReference type="PROSITE" id="PS51186"/>
    </source>
</evidence>
<keyword evidence="1 4" id="KW-0808">Transferase</keyword>
<dbReference type="InterPro" id="IPR016181">
    <property type="entry name" value="Acyl_CoA_acyltransferase"/>
</dbReference>
<comment type="caution">
    <text evidence="4">The sequence shown here is derived from an EMBL/GenBank/DDBJ whole genome shotgun (WGS) entry which is preliminary data.</text>
</comment>
<reference evidence="4 5" key="1">
    <citation type="submission" date="2016-10" db="EMBL/GenBank/DDBJ databases">
        <title>Comparative genome analysis of multiple Pseudomonas spp. focuses on biocontrol and plant growth promoting traits.</title>
        <authorList>
            <person name="Tao X.-Y."/>
            <person name="Taylor C.G."/>
        </authorList>
    </citation>
    <scope>NUCLEOTIDE SEQUENCE [LARGE SCALE GENOMIC DNA]</scope>
    <source>
        <strain evidence="4 5">37D10</strain>
    </source>
</reference>
<dbReference type="Proteomes" id="UP000284684">
    <property type="component" value="Unassembled WGS sequence"/>
</dbReference>
<dbReference type="EMBL" id="MOBI01000033">
    <property type="protein sequence ID" value="ROM90343.1"/>
    <property type="molecule type" value="Genomic_DNA"/>
</dbReference>
<name>A0A423GJF2_9PSED</name>
<dbReference type="InterPro" id="IPR051016">
    <property type="entry name" value="Diverse_Substrate_AcTransf"/>
</dbReference>
<organism evidence="4 5">
    <name type="scientific">Pseudomonas brassicacearum</name>
    <dbReference type="NCBI Taxonomy" id="930166"/>
    <lineage>
        <taxon>Bacteria</taxon>
        <taxon>Pseudomonadati</taxon>
        <taxon>Pseudomonadota</taxon>
        <taxon>Gammaproteobacteria</taxon>
        <taxon>Pseudomonadales</taxon>
        <taxon>Pseudomonadaceae</taxon>
        <taxon>Pseudomonas</taxon>
    </lineage>
</organism>
<keyword evidence="2" id="KW-0012">Acyltransferase</keyword>
<dbReference type="AlphaFoldDB" id="A0A423GJF2"/>
<dbReference type="PANTHER" id="PTHR10545:SF29">
    <property type="entry name" value="GH14572P-RELATED"/>
    <property type="match status" value="1"/>
</dbReference>
<gene>
    <name evidence="4" type="ORF">BK658_26765</name>
</gene>
<dbReference type="GO" id="GO:0008080">
    <property type="term" value="F:N-acetyltransferase activity"/>
    <property type="evidence" value="ECO:0007669"/>
    <property type="project" value="TreeGrafter"/>
</dbReference>
<evidence type="ECO:0000256" key="2">
    <source>
        <dbReference type="ARBA" id="ARBA00023315"/>
    </source>
</evidence>
<dbReference type="PANTHER" id="PTHR10545">
    <property type="entry name" value="DIAMINE N-ACETYLTRANSFERASE"/>
    <property type="match status" value="1"/>
</dbReference>
<evidence type="ECO:0000313" key="4">
    <source>
        <dbReference type="EMBL" id="ROM90343.1"/>
    </source>
</evidence>
<dbReference type="PROSITE" id="PS51186">
    <property type="entry name" value="GNAT"/>
    <property type="match status" value="1"/>
</dbReference>
<proteinExistence type="predicted"/>
<accession>A0A423GJF2</accession>
<evidence type="ECO:0000313" key="5">
    <source>
        <dbReference type="Proteomes" id="UP000284684"/>
    </source>
</evidence>
<dbReference type="InterPro" id="IPR000182">
    <property type="entry name" value="GNAT_dom"/>
</dbReference>
<dbReference type="SUPFAM" id="SSF55729">
    <property type="entry name" value="Acyl-CoA N-acyltransferases (Nat)"/>
    <property type="match status" value="1"/>
</dbReference>
<evidence type="ECO:0000256" key="1">
    <source>
        <dbReference type="ARBA" id="ARBA00022679"/>
    </source>
</evidence>